<dbReference type="SUPFAM" id="SSF48726">
    <property type="entry name" value="Immunoglobulin"/>
    <property type="match status" value="1"/>
</dbReference>
<organism evidence="1 2">
    <name type="scientific">Mytilus coruscus</name>
    <name type="common">Sea mussel</name>
    <dbReference type="NCBI Taxonomy" id="42192"/>
    <lineage>
        <taxon>Eukaryota</taxon>
        <taxon>Metazoa</taxon>
        <taxon>Spiralia</taxon>
        <taxon>Lophotrochozoa</taxon>
        <taxon>Mollusca</taxon>
        <taxon>Bivalvia</taxon>
        <taxon>Autobranchia</taxon>
        <taxon>Pteriomorphia</taxon>
        <taxon>Mytilida</taxon>
        <taxon>Mytiloidea</taxon>
        <taxon>Mytilidae</taxon>
        <taxon>Mytilinae</taxon>
        <taxon>Mytilus</taxon>
    </lineage>
</organism>
<proteinExistence type="predicted"/>
<dbReference type="InterPro" id="IPR036179">
    <property type="entry name" value="Ig-like_dom_sf"/>
</dbReference>
<dbReference type="Proteomes" id="UP000507470">
    <property type="component" value="Unassembled WGS sequence"/>
</dbReference>
<gene>
    <name evidence="1" type="ORF">MCOR_44831</name>
</gene>
<evidence type="ECO:0008006" key="3">
    <source>
        <dbReference type="Google" id="ProtNLM"/>
    </source>
</evidence>
<reference evidence="1 2" key="1">
    <citation type="submission" date="2020-06" db="EMBL/GenBank/DDBJ databases">
        <authorList>
            <person name="Li R."/>
            <person name="Bekaert M."/>
        </authorList>
    </citation>
    <scope>NUCLEOTIDE SEQUENCE [LARGE SCALE GENOMIC DNA]</scope>
    <source>
        <strain evidence="2">wild</strain>
    </source>
</reference>
<evidence type="ECO:0000313" key="1">
    <source>
        <dbReference type="EMBL" id="CAC5411781.1"/>
    </source>
</evidence>
<dbReference type="Gene3D" id="2.60.40.10">
    <property type="entry name" value="Immunoglobulins"/>
    <property type="match status" value="1"/>
</dbReference>
<dbReference type="AlphaFoldDB" id="A0A6J8DWE5"/>
<sequence length="180" mass="20918">MGEERTILSKNEELNTAEFEFSVAYTGHLKQAIYLRIYNITWEDEKIFECYYTFQNNKPIEYDYSIQLANSPICIQHTRNQHSIPGANTSIGIHVYSKPKYLTIYYRKDDNELDLKYNSTVSEKNISLDIYNVTVTVGGYEIIIKITEFSEEDVGNYTVDITNEFGYSNCTVRLLPKGKQ</sequence>
<name>A0A6J8DWE5_MYTCO</name>
<dbReference type="InterPro" id="IPR013783">
    <property type="entry name" value="Ig-like_fold"/>
</dbReference>
<protein>
    <recommendedName>
        <fullName evidence="3">Immunoglobulin subtype domain-containing protein</fullName>
    </recommendedName>
</protein>
<dbReference type="EMBL" id="CACVKT020007908">
    <property type="protein sequence ID" value="CAC5411781.1"/>
    <property type="molecule type" value="Genomic_DNA"/>
</dbReference>
<dbReference type="OrthoDB" id="6161220at2759"/>
<accession>A0A6J8DWE5</accession>
<evidence type="ECO:0000313" key="2">
    <source>
        <dbReference type="Proteomes" id="UP000507470"/>
    </source>
</evidence>
<keyword evidence="2" id="KW-1185">Reference proteome</keyword>